<accession>A0A1H6HAS0</accession>
<evidence type="ECO:0000313" key="3">
    <source>
        <dbReference type="Proteomes" id="UP000182983"/>
    </source>
</evidence>
<organism evidence="2 3">
    <name type="scientific">Magnetospirillum fulvum</name>
    <name type="common">Rhodospirillum fulvum</name>
    <dbReference type="NCBI Taxonomy" id="1082"/>
    <lineage>
        <taxon>Bacteria</taxon>
        <taxon>Pseudomonadati</taxon>
        <taxon>Pseudomonadota</taxon>
        <taxon>Alphaproteobacteria</taxon>
        <taxon>Rhodospirillales</taxon>
        <taxon>Rhodospirillaceae</taxon>
        <taxon>Magnetospirillum</taxon>
    </lineage>
</organism>
<name>A0A1H6HAS0_MAGFU</name>
<dbReference type="Gene3D" id="3.40.50.1010">
    <property type="entry name" value="5'-nuclease"/>
    <property type="match status" value="1"/>
</dbReference>
<dbReference type="InterPro" id="IPR002716">
    <property type="entry name" value="PIN_dom"/>
</dbReference>
<dbReference type="Proteomes" id="UP000182983">
    <property type="component" value="Unassembled WGS sequence"/>
</dbReference>
<dbReference type="InterPro" id="IPR029060">
    <property type="entry name" value="PIN-like_dom_sf"/>
</dbReference>
<feature type="domain" description="PIN" evidence="1">
    <location>
        <begin position="2"/>
        <end position="89"/>
    </location>
</feature>
<dbReference type="Pfam" id="PF01850">
    <property type="entry name" value="PIN"/>
    <property type="match status" value="1"/>
</dbReference>
<sequence length="101" mass="11099">MRLITSEITVSECLYGAYKAERSELVERYREIFSEIEAFELVPVEFGICERAAKVGAANGLKLIDAIHVTSALEIACDVFVTNDKGIRSSADLCVVQLADL</sequence>
<keyword evidence="3" id="KW-1185">Reference proteome</keyword>
<protein>
    <submittedName>
        <fullName evidence="2">Predicted nucleic acid-binding protein, contains PIN domain</fullName>
    </submittedName>
</protein>
<dbReference type="EMBL" id="FNWO01000003">
    <property type="protein sequence ID" value="SEH31200.1"/>
    <property type="molecule type" value="Genomic_DNA"/>
</dbReference>
<evidence type="ECO:0000313" key="2">
    <source>
        <dbReference type="EMBL" id="SEH31200.1"/>
    </source>
</evidence>
<gene>
    <name evidence="2" type="ORF">SAMN04244559_01101</name>
</gene>
<dbReference type="SUPFAM" id="SSF88723">
    <property type="entry name" value="PIN domain-like"/>
    <property type="match status" value="1"/>
</dbReference>
<dbReference type="CDD" id="cd09854">
    <property type="entry name" value="PIN_VapC-like"/>
    <property type="match status" value="1"/>
</dbReference>
<proteinExistence type="predicted"/>
<evidence type="ECO:0000259" key="1">
    <source>
        <dbReference type="Pfam" id="PF01850"/>
    </source>
</evidence>
<reference evidence="3" key="1">
    <citation type="submission" date="2016-10" db="EMBL/GenBank/DDBJ databases">
        <authorList>
            <person name="Varghese N."/>
            <person name="Submissions S."/>
        </authorList>
    </citation>
    <scope>NUCLEOTIDE SEQUENCE [LARGE SCALE GENOMIC DNA]</scope>
    <source>
        <strain evidence="3">DSM 13234</strain>
    </source>
</reference>
<dbReference type="AlphaFoldDB" id="A0A1H6HAS0"/>